<evidence type="ECO:0000313" key="3">
    <source>
        <dbReference type="EMBL" id="VDO97565.1"/>
    </source>
</evidence>
<name>A0A183NNE7_9TREM</name>
<protein>
    <recommendedName>
        <fullName evidence="2">RIC1 C-terminal alpha solenoid region domain-containing protein</fullName>
    </recommendedName>
</protein>
<evidence type="ECO:0000259" key="2">
    <source>
        <dbReference type="Pfam" id="PF07064"/>
    </source>
</evidence>
<gene>
    <name evidence="3" type="ORF">SMTD_LOCUS3634</name>
</gene>
<keyword evidence="4" id="KW-1185">Reference proteome</keyword>
<dbReference type="Pfam" id="PF07064">
    <property type="entry name" value="RIC1"/>
    <property type="match status" value="1"/>
</dbReference>
<dbReference type="InterPro" id="IPR009771">
    <property type="entry name" value="RIC1_C"/>
</dbReference>
<evidence type="ECO:0000256" key="1">
    <source>
        <dbReference type="SAM" id="MobiDB-lite"/>
    </source>
</evidence>
<dbReference type="Proteomes" id="UP000269396">
    <property type="component" value="Unassembled WGS sequence"/>
</dbReference>
<sequence>MVKPTGTYVPANIARLGHHDRQARPPRQGSSSGRDANQLQRWFQDHHDLGIHAFQMSLAYQHLPYFPRILELLLHEVLEVEAASKIPTPGKKFKYNICLSLFYCLFAPTI</sequence>
<accession>A0A183NNE7</accession>
<organism evidence="3 4">
    <name type="scientific">Schistosoma mattheei</name>
    <dbReference type="NCBI Taxonomy" id="31246"/>
    <lineage>
        <taxon>Eukaryota</taxon>
        <taxon>Metazoa</taxon>
        <taxon>Spiralia</taxon>
        <taxon>Lophotrochozoa</taxon>
        <taxon>Platyhelminthes</taxon>
        <taxon>Trematoda</taxon>
        <taxon>Digenea</taxon>
        <taxon>Strigeidida</taxon>
        <taxon>Schistosomatoidea</taxon>
        <taxon>Schistosomatidae</taxon>
        <taxon>Schistosoma</taxon>
    </lineage>
</organism>
<reference evidence="3 4" key="1">
    <citation type="submission" date="2018-11" db="EMBL/GenBank/DDBJ databases">
        <authorList>
            <consortium name="Pathogen Informatics"/>
        </authorList>
    </citation>
    <scope>NUCLEOTIDE SEQUENCE [LARGE SCALE GENOMIC DNA]</scope>
    <source>
        <strain>Denwood</strain>
        <strain evidence="4">Zambia</strain>
    </source>
</reference>
<dbReference type="AlphaFoldDB" id="A0A183NNE7"/>
<feature type="domain" description="RIC1 C-terminal alpha solenoid region" evidence="2">
    <location>
        <begin position="49"/>
        <end position="91"/>
    </location>
</feature>
<proteinExistence type="predicted"/>
<feature type="region of interest" description="Disordered" evidence="1">
    <location>
        <begin position="1"/>
        <end position="37"/>
    </location>
</feature>
<feature type="compositionally biased region" description="Polar residues" evidence="1">
    <location>
        <begin position="28"/>
        <end position="37"/>
    </location>
</feature>
<dbReference type="EMBL" id="UZAL01007125">
    <property type="protein sequence ID" value="VDO97565.1"/>
    <property type="molecule type" value="Genomic_DNA"/>
</dbReference>
<dbReference type="STRING" id="31246.A0A183NNE7"/>
<evidence type="ECO:0000313" key="4">
    <source>
        <dbReference type="Proteomes" id="UP000269396"/>
    </source>
</evidence>